<reference evidence="9 10" key="1">
    <citation type="submission" date="2020-06" db="EMBL/GenBank/DDBJ databases">
        <authorList>
            <person name="Li R."/>
            <person name="Bekaert M."/>
        </authorList>
    </citation>
    <scope>NUCLEOTIDE SEQUENCE [LARGE SCALE GENOMIC DNA]</scope>
    <source>
        <strain evidence="10">wild</strain>
    </source>
</reference>
<organism evidence="9 10">
    <name type="scientific">Mytilus coruscus</name>
    <name type="common">Sea mussel</name>
    <dbReference type="NCBI Taxonomy" id="42192"/>
    <lineage>
        <taxon>Eukaryota</taxon>
        <taxon>Metazoa</taxon>
        <taxon>Spiralia</taxon>
        <taxon>Lophotrochozoa</taxon>
        <taxon>Mollusca</taxon>
        <taxon>Bivalvia</taxon>
        <taxon>Autobranchia</taxon>
        <taxon>Pteriomorphia</taxon>
        <taxon>Mytilida</taxon>
        <taxon>Mytiloidea</taxon>
        <taxon>Mytilidae</taxon>
        <taxon>Mytilinae</taxon>
        <taxon>Mytilus</taxon>
    </lineage>
</organism>
<dbReference type="PANTHER" id="PTHR22930:SF85">
    <property type="entry name" value="GH03217P-RELATED"/>
    <property type="match status" value="1"/>
</dbReference>
<protein>
    <recommendedName>
        <fullName evidence="8">DDE Tnp4 domain-containing protein</fullName>
    </recommendedName>
</protein>
<evidence type="ECO:0000259" key="8">
    <source>
        <dbReference type="Pfam" id="PF13359"/>
    </source>
</evidence>
<gene>
    <name evidence="9" type="ORF">MCOR_7635</name>
</gene>
<evidence type="ECO:0000256" key="4">
    <source>
        <dbReference type="ARBA" id="ARBA00022722"/>
    </source>
</evidence>
<dbReference type="GO" id="GO:0046872">
    <property type="term" value="F:metal ion binding"/>
    <property type="evidence" value="ECO:0007669"/>
    <property type="project" value="UniProtKB-KW"/>
</dbReference>
<dbReference type="InterPro" id="IPR027806">
    <property type="entry name" value="HARBI1_dom"/>
</dbReference>
<dbReference type="GO" id="GO:0016787">
    <property type="term" value="F:hydrolase activity"/>
    <property type="evidence" value="ECO:0007669"/>
    <property type="project" value="UniProtKB-KW"/>
</dbReference>
<evidence type="ECO:0000313" key="9">
    <source>
        <dbReference type="EMBL" id="CAC5367893.1"/>
    </source>
</evidence>
<dbReference type="AlphaFoldDB" id="A0A6J8AHS7"/>
<evidence type="ECO:0000256" key="1">
    <source>
        <dbReference type="ARBA" id="ARBA00001968"/>
    </source>
</evidence>
<evidence type="ECO:0000256" key="5">
    <source>
        <dbReference type="ARBA" id="ARBA00022723"/>
    </source>
</evidence>
<keyword evidence="5" id="KW-0479">Metal-binding</keyword>
<evidence type="ECO:0000256" key="6">
    <source>
        <dbReference type="ARBA" id="ARBA00022801"/>
    </source>
</evidence>
<dbReference type="OrthoDB" id="5983017at2759"/>
<evidence type="ECO:0000256" key="3">
    <source>
        <dbReference type="ARBA" id="ARBA00006958"/>
    </source>
</evidence>
<dbReference type="GO" id="GO:0004518">
    <property type="term" value="F:nuclease activity"/>
    <property type="evidence" value="ECO:0007669"/>
    <property type="project" value="UniProtKB-KW"/>
</dbReference>
<keyword evidence="7" id="KW-0539">Nucleus</keyword>
<evidence type="ECO:0000256" key="2">
    <source>
        <dbReference type="ARBA" id="ARBA00004123"/>
    </source>
</evidence>
<keyword evidence="4" id="KW-0540">Nuclease</keyword>
<dbReference type="GO" id="GO:0005634">
    <property type="term" value="C:nucleus"/>
    <property type="evidence" value="ECO:0007669"/>
    <property type="project" value="UniProtKB-SubCell"/>
</dbReference>
<sequence>MSSITISPNVLAAIIEFSDDGHLLQAVEATDPTTTSNTAVVACMASLSEGQPLFNHRIEGFVHYDIPRYNDPTFKAHFRMTRSTFQLLLEELMTDLKCVVEPISKLLSVIWLLATEESYRRVADRFGMLKGSLHFHMLIIVEVLATNITNFVMWPTTEQMEIMALENQQHHGFPGCFGYVDGSHIHIKGRKENRESYINRMGYSSVLLQGVCNSNMEFIHAYAGWPGSIHDARMFRNSDLSDLLASVPKHLHLLGDSAYHLSHALMTPFRDHGRLTSVQKKYNVVHGAARSVIERSFALLKGKFRRLKYLDMSLDMTILSFITSCVGLHNFILRNEKCTDSIDTLIPLAEIDVLNVDASAKRNTIAASL</sequence>
<dbReference type="InterPro" id="IPR045249">
    <property type="entry name" value="HARBI1-like"/>
</dbReference>
<evidence type="ECO:0000256" key="7">
    <source>
        <dbReference type="ARBA" id="ARBA00023242"/>
    </source>
</evidence>
<feature type="domain" description="DDE Tnp4" evidence="8">
    <location>
        <begin position="180"/>
        <end position="330"/>
    </location>
</feature>
<accession>A0A6J8AHS7</accession>
<evidence type="ECO:0000313" key="10">
    <source>
        <dbReference type="Proteomes" id="UP000507470"/>
    </source>
</evidence>
<dbReference type="PANTHER" id="PTHR22930">
    <property type="match status" value="1"/>
</dbReference>
<name>A0A6J8AHS7_MYTCO</name>
<keyword evidence="10" id="KW-1185">Reference proteome</keyword>
<dbReference type="Pfam" id="PF13359">
    <property type="entry name" value="DDE_Tnp_4"/>
    <property type="match status" value="1"/>
</dbReference>
<dbReference type="EMBL" id="CACVKT020001405">
    <property type="protein sequence ID" value="CAC5367893.1"/>
    <property type="molecule type" value="Genomic_DNA"/>
</dbReference>
<keyword evidence="6" id="KW-0378">Hydrolase</keyword>
<comment type="subcellular location">
    <subcellularLocation>
        <location evidence="2">Nucleus</location>
    </subcellularLocation>
</comment>
<comment type="cofactor">
    <cofactor evidence="1">
        <name>a divalent metal cation</name>
        <dbReference type="ChEBI" id="CHEBI:60240"/>
    </cofactor>
</comment>
<proteinExistence type="inferred from homology"/>
<comment type="similarity">
    <text evidence="3">Belongs to the HARBI1 family.</text>
</comment>
<dbReference type="Proteomes" id="UP000507470">
    <property type="component" value="Unassembled WGS sequence"/>
</dbReference>